<name>A0A382I8U3_9ZZZZ</name>
<organism evidence="1">
    <name type="scientific">marine metagenome</name>
    <dbReference type="NCBI Taxonomy" id="408172"/>
    <lineage>
        <taxon>unclassified sequences</taxon>
        <taxon>metagenomes</taxon>
        <taxon>ecological metagenomes</taxon>
    </lineage>
</organism>
<dbReference type="AlphaFoldDB" id="A0A382I8U3"/>
<reference evidence="1" key="1">
    <citation type="submission" date="2018-05" db="EMBL/GenBank/DDBJ databases">
        <authorList>
            <person name="Lanie J.A."/>
            <person name="Ng W.-L."/>
            <person name="Kazmierczak K.M."/>
            <person name="Andrzejewski T.M."/>
            <person name="Davidsen T.M."/>
            <person name="Wayne K.J."/>
            <person name="Tettelin H."/>
            <person name="Glass J.I."/>
            <person name="Rusch D."/>
            <person name="Podicherti R."/>
            <person name="Tsui H.-C.T."/>
            <person name="Winkler M.E."/>
        </authorList>
    </citation>
    <scope>NUCLEOTIDE SEQUENCE</scope>
</reference>
<accession>A0A382I8U3</accession>
<proteinExistence type="predicted"/>
<gene>
    <name evidence="1" type="ORF">METZ01_LOCUS248659</name>
</gene>
<sequence>SGPKSRAGEFTPEELDAMRKRAKAHAAKVKASKL</sequence>
<evidence type="ECO:0000313" key="1">
    <source>
        <dbReference type="EMBL" id="SVB95805.1"/>
    </source>
</evidence>
<dbReference type="EMBL" id="UINC01065782">
    <property type="protein sequence ID" value="SVB95805.1"/>
    <property type="molecule type" value="Genomic_DNA"/>
</dbReference>
<feature type="non-terminal residue" evidence="1">
    <location>
        <position position="1"/>
    </location>
</feature>
<protein>
    <submittedName>
        <fullName evidence="1">Uncharacterized protein</fullName>
    </submittedName>
</protein>